<proteinExistence type="predicted"/>
<name>A0A7M7GDU5_APIME</name>
<dbReference type="EnsemblMetazoa" id="XM_003249527">
    <property type="protein sequence ID" value="XP_003249575"/>
    <property type="gene ID" value="LOC100578137"/>
</dbReference>
<gene>
    <name evidence="3" type="primary">LOC100578137</name>
</gene>
<keyword evidence="2" id="KW-1185">Reference proteome</keyword>
<dbReference type="RefSeq" id="XP_003249575.3">
    <property type="nucleotide sequence ID" value="XM_003249527.4"/>
</dbReference>
<protein>
    <submittedName>
        <fullName evidence="3">Uncharacterized protein LOC100578137</fullName>
    </submittedName>
</protein>
<sequence>MVYRLSNAGTIHAVAFRLLHFVETYVSAFPRRKLGLSRKSILETMSSVLMLILLIVGSYAQSPDQSSDKIDDVKLTDTVDEDSNITSTLKNIQTPETSTTSKPSLFSWFFTPLLQNLQVDPHTLQNRVTQLKEALNNLGFRNQEEGKQLSNANNLLNLASLSDSGFYTNRVEPAGFFGGNGWLANKGGLLGGPGAILSTGSILTDYPTAYRRK</sequence>
<evidence type="ECO:0000313" key="3">
    <source>
        <dbReference type="RefSeq" id="XP_003249575.3"/>
    </source>
</evidence>
<dbReference type="OrthoDB" id="7691561at2759"/>
<accession>A0A8B6XUP2</accession>
<evidence type="ECO:0000313" key="2">
    <source>
        <dbReference type="Proteomes" id="UP000005203"/>
    </source>
</evidence>
<accession>A0A7M7GDU5</accession>
<dbReference type="AlphaFoldDB" id="A0A7M7GDU5"/>
<reference evidence="1" key="1">
    <citation type="submission" date="2021-01" db="UniProtKB">
        <authorList>
            <consortium name="EnsemblMetazoa"/>
        </authorList>
    </citation>
    <scope>IDENTIFICATION</scope>
    <source>
        <strain evidence="1">DH4</strain>
    </source>
</reference>
<dbReference type="GeneID" id="100578137"/>
<evidence type="ECO:0000313" key="1">
    <source>
        <dbReference type="EnsemblMetazoa" id="XP_003249575"/>
    </source>
</evidence>
<reference evidence="3" key="2">
    <citation type="submission" date="2025-04" db="UniProtKB">
        <authorList>
            <consortium name="RefSeq"/>
        </authorList>
    </citation>
    <scope>IDENTIFICATION</scope>
    <source>
        <strain evidence="3">DH4</strain>
        <tissue evidence="3">Whole body</tissue>
    </source>
</reference>
<dbReference type="Proteomes" id="UP000005203">
    <property type="component" value="Linkage group LG7"/>
</dbReference>
<organism evidence="1">
    <name type="scientific">Apis mellifera</name>
    <name type="common">Honeybee</name>
    <dbReference type="NCBI Taxonomy" id="7460"/>
    <lineage>
        <taxon>Eukaryota</taxon>
        <taxon>Metazoa</taxon>
        <taxon>Ecdysozoa</taxon>
        <taxon>Arthropoda</taxon>
        <taxon>Hexapoda</taxon>
        <taxon>Insecta</taxon>
        <taxon>Pterygota</taxon>
        <taxon>Neoptera</taxon>
        <taxon>Endopterygota</taxon>
        <taxon>Hymenoptera</taxon>
        <taxon>Apocrita</taxon>
        <taxon>Aculeata</taxon>
        <taxon>Apoidea</taxon>
        <taxon>Anthophila</taxon>
        <taxon>Apidae</taxon>
        <taxon>Apis</taxon>
    </lineage>
</organism>
<dbReference type="KEGG" id="ame:100578137"/>